<keyword evidence="4" id="KW-1185">Reference proteome</keyword>
<evidence type="ECO:0000256" key="2">
    <source>
        <dbReference type="SAM" id="Phobius"/>
    </source>
</evidence>
<protein>
    <submittedName>
        <fullName evidence="3">Uncharacterized protein</fullName>
    </submittedName>
</protein>
<feature type="transmembrane region" description="Helical" evidence="2">
    <location>
        <begin position="59"/>
        <end position="78"/>
    </location>
</feature>
<sequence length="81" mass="7967">MSTNTHGANNPSNGNGPNSNANDEPLFSLRTALLLLAAIVIGSVIGLLTYAASQNVPTAVIAGIGVAGATLYGGHSLLGHG</sequence>
<dbReference type="RefSeq" id="WP_104477025.1">
    <property type="nucleotide sequence ID" value="NZ_CP154825.1"/>
</dbReference>
<comment type="caution">
    <text evidence="3">The sequence shown here is derived from an EMBL/GenBank/DDBJ whole genome shotgun (WGS) entry which is preliminary data.</text>
</comment>
<dbReference type="Proteomes" id="UP000239203">
    <property type="component" value="Unassembled WGS sequence"/>
</dbReference>
<feature type="region of interest" description="Disordered" evidence="1">
    <location>
        <begin position="1"/>
        <end position="22"/>
    </location>
</feature>
<proteinExistence type="predicted"/>
<gene>
    <name evidence="3" type="ORF">CLV40_102123</name>
</gene>
<evidence type="ECO:0000256" key="1">
    <source>
        <dbReference type="SAM" id="MobiDB-lite"/>
    </source>
</evidence>
<reference evidence="3 4" key="1">
    <citation type="submission" date="2018-02" db="EMBL/GenBank/DDBJ databases">
        <title>Genomic Encyclopedia of Archaeal and Bacterial Type Strains, Phase II (KMG-II): from individual species to whole genera.</title>
        <authorList>
            <person name="Goeker M."/>
        </authorList>
    </citation>
    <scope>NUCLEOTIDE SEQUENCE [LARGE SCALE GENOMIC DNA]</scope>
    <source>
        <strain evidence="3 4">YU 961-1</strain>
    </source>
</reference>
<organism evidence="3 4">
    <name type="scientific">Actinokineospora auranticolor</name>
    <dbReference type="NCBI Taxonomy" id="155976"/>
    <lineage>
        <taxon>Bacteria</taxon>
        <taxon>Bacillati</taxon>
        <taxon>Actinomycetota</taxon>
        <taxon>Actinomycetes</taxon>
        <taxon>Pseudonocardiales</taxon>
        <taxon>Pseudonocardiaceae</taxon>
        <taxon>Actinokineospora</taxon>
    </lineage>
</organism>
<dbReference type="AlphaFoldDB" id="A0A2S6GY96"/>
<keyword evidence="2" id="KW-1133">Transmembrane helix</keyword>
<name>A0A2S6GY96_9PSEU</name>
<evidence type="ECO:0000313" key="3">
    <source>
        <dbReference type="EMBL" id="PPK70212.1"/>
    </source>
</evidence>
<dbReference type="EMBL" id="PTIX01000002">
    <property type="protein sequence ID" value="PPK70212.1"/>
    <property type="molecule type" value="Genomic_DNA"/>
</dbReference>
<keyword evidence="2" id="KW-0472">Membrane</keyword>
<accession>A0A2S6GY96</accession>
<feature type="transmembrane region" description="Helical" evidence="2">
    <location>
        <begin position="32"/>
        <end position="52"/>
    </location>
</feature>
<keyword evidence="2" id="KW-0812">Transmembrane</keyword>
<feature type="compositionally biased region" description="Low complexity" evidence="1">
    <location>
        <begin position="8"/>
        <end position="22"/>
    </location>
</feature>
<evidence type="ECO:0000313" key="4">
    <source>
        <dbReference type="Proteomes" id="UP000239203"/>
    </source>
</evidence>